<evidence type="ECO:0000256" key="1">
    <source>
        <dbReference type="ARBA" id="ARBA00004123"/>
    </source>
</evidence>
<evidence type="ECO:0000313" key="13">
    <source>
        <dbReference type="Proteomes" id="UP000198406"/>
    </source>
</evidence>
<dbReference type="InParanoid" id="A0A1Z5KMS0"/>
<evidence type="ECO:0000256" key="7">
    <source>
        <dbReference type="ARBA" id="ARBA00023204"/>
    </source>
</evidence>
<dbReference type="PANTHER" id="PTHR13763">
    <property type="entry name" value="BREAST CANCER TYPE 1 SUSCEPTIBILITY PROTEIN BRCA1"/>
    <property type="match status" value="1"/>
</dbReference>
<name>A0A1Z5KMS0_FISSO</name>
<keyword evidence="8" id="KW-0539">Nucleus</keyword>
<evidence type="ECO:0000256" key="4">
    <source>
        <dbReference type="ARBA" id="ARBA00022763"/>
    </source>
</evidence>
<evidence type="ECO:0000256" key="8">
    <source>
        <dbReference type="ARBA" id="ARBA00023242"/>
    </source>
</evidence>
<proteinExistence type="predicted"/>
<dbReference type="Gene3D" id="3.30.40.10">
    <property type="entry name" value="Zinc/RING finger domain, C3HC4 (zinc finger)"/>
    <property type="match status" value="1"/>
</dbReference>
<dbReference type="InterPro" id="IPR001841">
    <property type="entry name" value="Znf_RING"/>
</dbReference>
<dbReference type="EMBL" id="BDSP01000259">
    <property type="protein sequence ID" value="GAX27589.1"/>
    <property type="molecule type" value="Genomic_DNA"/>
</dbReference>
<evidence type="ECO:0000256" key="3">
    <source>
        <dbReference type="ARBA" id="ARBA00022737"/>
    </source>
</evidence>
<protein>
    <submittedName>
        <fullName evidence="12">BRCA1-associated RING domain protein 1</fullName>
    </submittedName>
</protein>
<feature type="compositionally biased region" description="Basic and acidic residues" evidence="10">
    <location>
        <begin position="253"/>
        <end position="262"/>
    </location>
</feature>
<reference evidence="12 13" key="1">
    <citation type="journal article" date="2015" name="Plant Cell">
        <title>Oil accumulation by the oleaginous diatom Fistulifera solaris as revealed by the genome and transcriptome.</title>
        <authorList>
            <person name="Tanaka T."/>
            <person name="Maeda Y."/>
            <person name="Veluchamy A."/>
            <person name="Tanaka M."/>
            <person name="Abida H."/>
            <person name="Marechal E."/>
            <person name="Bowler C."/>
            <person name="Muto M."/>
            <person name="Sunaga Y."/>
            <person name="Tanaka M."/>
            <person name="Yoshino T."/>
            <person name="Taniguchi T."/>
            <person name="Fukuda Y."/>
            <person name="Nemoto M."/>
            <person name="Matsumoto M."/>
            <person name="Wong P.S."/>
            <person name="Aburatani S."/>
            <person name="Fujibuchi W."/>
        </authorList>
    </citation>
    <scope>NUCLEOTIDE SEQUENCE [LARGE SCALE GENOMIC DNA]</scope>
    <source>
        <strain evidence="12 13">JPCC DA0580</strain>
    </source>
</reference>
<dbReference type="GO" id="GO:0045944">
    <property type="term" value="P:positive regulation of transcription by RNA polymerase II"/>
    <property type="evidence" value="ECO:0007669"/>
    <property type="project" value="TreeGrafter"/>
</dbReference>
<dbReference type="Proteomes" id="UP000198406">
    <property type="component" value="Unassembled WGS sequence"/>
</dbReference>
<sequence length="836" mass="91509">MEANMEAIDEKLSTAEVCKRIQTALDNMGRALKCPVCLSTLRDNPVVLSSCVHAFCQSCLTRSFESSTKETCCPICKVPCHRRRSVSEAPFLGKLAHAYQRTLRHFGLTPVKYTTSLPLLTQLGPEENGSQQEDDVAMVHRHFQVSKTFELAMRQDKLASRNTILQQHQSVVEANGKVLLETIVKRKIVDGKKPTVHFQVNPATLAHSETAMEPTKEKKGELILTAQQDKTNNIADRNVNSSESTRATLPAEETTKDDDKNISNKPCSKSTPSSGEQKLAIRSSASKMSSHFQSLSPIAPNESPTLKRTTGETIGAVDESVLAEGNSEQRINAIFPHRPNPESGNDVPAPLEATPLRTETLDGENTTPLLEPKTATKTLGYKAKARLQTPETDKSSESIFSDSKILATASFKVGDIIAVKPRTWPGINKQGGIAKVIKVNEDNSYDVSYVLGGKEKRVDAVFCSIHDDSLPDRKKDAIPVCLLQQLASEGFDVQGDQRVEQPATEPASDKARTVADKKCERVSIKRKKVADKEERQKRPKVEKRSEVASLQAPFLDSLLGMSSLELSSLADSLYKYRLDAAIKRKEIVVLSSGLPDYDLAQLKELEKRSKRWEVAVKISSTFNAKRVTLCLTPVSSKGGSAIAHRRTMKGMQCAVAGVPIVSCEWIHQCLSASIIMPPPSSMYIRALPASVSSSENNGVALLAAYQQQFQVAPVPLRESHVFLSGISAEKQKDTTLILREAGATVVASAPALMKMLNNEQEIASGNSAAKVVLVCDDVLPRNIASSLESLQRIDHVLIVNSSWVFDSICAGQKLSAVDYPPSHHSARLFWERQSAL</sequence>
<feature type="compositionally biased region" description="Polar residues" evidence="10">
    <location>
        <begin position="263"/>
        <end position="276"/>
    </location>
</feature>
<evidence type="ECO:0000313" key="12">
    <source>
        <dbReference type="EMBL" id="GAX27589.1"/>
    </source>
</evidence>
<dbReference type="Pfam" id="PF14634">
    <property type="entry name" value="zf-RING_5"/>
    <property type="match status" value="1"/>
</dbReference>
<keyword evidence="6" id="KW-0862">Zinc</keyword>
<evidence type="ECO:0000259" key="11">
    <source>
        <dbReference type="PROSITE" id="PS50089"/>
    </source>
</evidence>
<keyword evidence="2" id="KW-0479">Metal-binding</keyword>
<keyword evidence="5 9" id="KW-0863">Zinc-finger</keyword>
<dbReference type="GO" id="GO:0004842">
    <property type="term" value="F:ubiquitin-protein transferase activity"/>
    <property type="evidence" value="ECO:0007669"/>
    <property type="project" value="TreeGrafter"/>
</dbReference>
<dbReference type="SUPFAM" id="SSF57850">
    <property type="entry name" value="RING/U-box"/>
    <property type="match status" value="1"/>
</dbReference>
<evidence type="ECO:0000256" key="5">
    <source>
        <dbReference type="ARBA" id="ARBA00022771"/>
    </source>
</evidence>
<dbReference type="OrthoDB" id="49627at2759"/>
<dbReference type="InterPro" id="IPR036420">
    <property type="entry name" value="BRCT_dom_sf"/>
</dbReference>
<dbReference type="PROSITE" id="PS50089">
    <property type="entry name" value="ZF_RING_2"/>
    <property type="match status" value="1"/>
</dbReference>
<dbReference type="GO" id="GO:0000724">
    <property type="term" value="P:double-strand break repair via homologous recombination"/>
    <property type="evidence" value="ECO:0007669"/>
    <property type="project" value="TreeGrafter"/>
</dbReference>
<dbReference type="PANTHER" id="PTHR13763:SF0">
    <property type="entry name" value="BREAST CANCER TYPE 1 SUSCEPTIBILITY PROTEIN"/>
    <property type="match status" value="1"/>
</dbReference>
<dbReference type="InterPro" id="IPR031099">
    <property type="entry name" value="BRCA1-associated"/>
</dbReference>
<feature type="region of interest" description="Disordered" evidence="10">
    <location>
        <begin position="226"/>
        <end position="308"/>
    </location>
</feature>
<feature type="domain" description="RING-type" evidence="11">
    <location>
        <begin position="34"/>
        <end position="77"/>
    </location>
</feature>
<dbReference type="SMART" id="SM00184">
    <property type="entry name" value="RING"/>
    <property type="match status" value="1"/>
</dbReference>
<dbReference type="SUPFAM" id="SSF52113">
    <property type="entry name" value="BRCT domain"/>
    <property type="match status" value="1"/>
</dbReference>
<organism evidence="12 13">
    <name type="scientific">Fistulifera solaris</name>
    <name type="common">Oleaginous diatom</name>
    <dbReference type="NCBI Taxonomy" id="1519565"/>
    <lineage>
        <taxon>Eukaryota</taxon>
        <taxon>Sar</taxon>
        <taxon>Stramenopiles</taxon>
        <taxon>Ochrophyta</taxon>
        <taxon>Bacillariophyta</taxon>
        <taxon>Bacillariophyceae</taxon>
        <taxon>Bacillariophycidae</taxon>
        <taxon>Naviculales</taxon>
        <taxon>Naviculaceae</taxon>
        <taxon>Fistulifera</taxon>
    </lineage>
</organism>
<evidence type="ECO:0000256" key="9">
    <source>
        <dbReference type="PROSITE-ProRule" id="PRU00175"/>
    </source>
</evidence>
<comment type="caution">
    <text evidence="12">The sequence shown here is derived from an EMBL/GenBank/DDBJ whole genome shotgun (WGS) entry which is preliminary data.</text>
</comment>
<keyword evidence="3" id="KW-0677">Repeat</keyword>
<dbReference type="GO" id="GO:0005634">
    <property type="term" value="C:nucleus"/>
    <property type="evidence" value="ECO:0007669"/>
    <property type="project" value="UniProtKB-SubCell"/>
</dbReference>
<feature type="compositionally biased region" description="Polar residues" evidence="10">
    <location>
        <begin position="226"/>
        <end position="247"/>
    </location>
</feature>
<evidence type="ECO:0000256" key="6">
    <source>
        <dbReference type="ARBA" id="ARBA00022833"/>
    </source>
</evidence>
<evidence type="ECO:0000256" key="2">
    <source>
        <dbReference type="ARBA" id="ARBA00022723"/>
    </source>
</evidence>
<dbReference type="GO" id="GO:0008270">
    <property type="term" value="F:zinc ion binding"/>
    <property type="evidence" value="ECO:0007669"/>
    <property type="project" value="UniProtKB-KW"/>
</dbReference>
<dbReference type="InterPro" id="IPR017907">
    <property type="entry name" value="Znf_RING_CS"/>
</dbReference>
<keyword evidence="13" id="KW-1185">Reference proteome</keyword>
<dbReference type="Gene3D" id="3.40.50.10190">
    <property type="entry name" value="BRCT domain"/>
    <property type="match status" value="2"/>
</dbReference>
<keyword evidence="4" id="KW-0227">DNA damage</keyword>
<dbReference type="AlphaFoldDB" id="A0A1Z5KMS0"/>
<comment type="subcellular location">
    <subcellularLocation>
        <location evidence="1">Nucleus</location>
    </subcellularLocation>
</comment>
<gene>
    <name evidence="12" type="ORF">FisN_13Hh323</name>
</gene>
<dbReference type="InterPro" id="IPR013083">
    <property type="entry name" value="Znf_RING/FYVE/PHD"/>
</dbReference>
<feature type="compositionally biased region" description="Polar residues" evidence="10">
    <location>
        <begin position="283"/>
        <end position="308"/>
    </location>
</feature>
<accession>A0A1Z5KMS0</accession>
<dbReference type="PROSITE" id="PS00518">
    <property type="entry name" value="ZF_RING_1"/>
    <property type="match status" value="1"/>
</dbReference>
<evidence type="ECO:0000256" key="10">
    <source>
        <dbReference type="SAM" id="MobiDB-lite"/>
    </source>
</evidence>
<keyword evidence="7" id="KW-0234">DNA repair</keyword>